<sequence>MADNTTDVFQENRVDAQHWPKENQWQQTEADRQEMLKTCKENAAGDPELRRAQSPEERTKARIGHHSEAAAGIPAILKTMQYGVDEMGVDHTVKTLLKINQKDGFDCQSCAWPSPDGKRHMAEFCENGAKAVASEATTRRVTPEFFQKWSLDQLAGQSDHWLNEQGRITHPMILRAGRRYYEPIEWTDAFALIGEELNRLASPDEAAFYTSGRTSNEAAFLYQLFARQFGTNNLPDCSNMCHESSGTALVESIGVGKSTVTFSDFDKTDLIFIIGQNPGTNHPRMLTTLEHAKRNGAKIIAINPLPEVGLMRVKNPNPQEYPNPLTYPVDLVVGKGFKLADLFLQVRVNGDVAVLKGIMKGILEEEDRRPGQVLAHEFIKQYTAGFDDFAADLRRTNWEEIVEQGGVPKDRIVEAAQMMAAAKRMIGCWAMGLTQHKNGVDNVQAAINLLLLGGHMGRPGAGACCIRGHSNVQGDRTMGVWERMPKGFLDVLGREFNFTPPSKHGCDTVDTIKAMHHRAVKVFFAMGGNFLSATPDTCYTAEALRRCRLTAHVSIKLNRAHLVTGEQALILPCLGRSEKDRQAAGEQFVTVEDALNVISSSRGVIEPASPHLLSEPAIVAGLAKATLGKRSTVDWDALVANYDRIRDHISHVIPGFENFNQRIHADIFYLPNAARNRVFKTKTGKANFVVHQIPHHNLKPGEFLMTTIRSHDQFNTTIYGLNDRYRGVYGGRRVVFLNAEDLKEAGLSSGQLVDIISRFNDEQRIACHFQVVPYEIPRRCAATYYPETNVLVPVSSVADKSNTPVYKSIRVVLRSSQQQSA</sequence>
<evidence type="ECO:0000256" key="9">
    <source>
        <dbReference type="ARBA" id="ARBA00023014"/>
    </source>
</evidence>
<organism evidence="13 14">
    <name type="scientific">Pedosphaera parvula (strain Ellin514)</name>
    <dbReference type="NCBI Taxonomy" id="320771"/>
    <lineage>
        <taxon>Bacteria</taxon>
        <taxon>Pseudomonadati</taxon>
        <taxon>Verrucomicrobiota</taxon>
        <taxon>Pedosphaerae</taxon>
        <taxon>Pedosphaerales</taxon>
        <taxon>Pedosphaeraceae</taxon>
        <taxon>Pedosphaera</taxon>
    </lineage>
</organism>
<dbReference type="EC" id="1.17.1.9" evidence="13"/>
<keyword evidence="4" id="KW-0004">4Fe-4S</keyword>
<dbReference type="PANTHER" id="PTHR43105">
    <property type="entry name" value="RESPIRATORY NITRATE REDUCTASE"/>
    <property type="match status" value="1"/>
</dbReference>
<feature type="compositionally biased region" description="Basic and acidic residues" evidence="10">
    <location>
        <begin position="47"/>
        <end position="63"/>
    </location>
</feature>
<feature type="compositionally biased region" description="Basic and acidic residues" evidence="10">
    <location>
        <begin position="29"/>
        <end position="40"/>
    </location>
</feature>
<dbReference type="GO" id="GO:0016020">
    <property type="term" value="C:membrane"/>
    <property type="evidence" value="ECO:0007669"/>
    <property type="project" value="TreeGrafter"/>
</dbReference>
<keyword evidence="6" id="KW-0479">Metal-binding</keyword>
<protein>
    <submittedName>
        <fullName evidence="13">Oxidoreductase alpha (Molybdopterin) subunit</fullName>
        <ecNumber evidence="13">1.17.1.9</ecNumber>
    </submittedName>
</protein>
<proteinExistence type="inferred from homology"/>
<dbReference type="InterPro" id="IPR006656">
    <property type="entry name" value="Mopterin_OxRdtase"/>
</dbReference>
<gene>
    <name evidence="13" type="ORF">Cflav_PD2127</name>
</gene>
<feature type="domain" description="Molybdopterin oxidoreductase" evidence="11">
    <location>
        <begin position="167"/>
        <end position="549"/>
    </location>
</feature>
<accession>B9XLM8</accession>
<dbReference type="Pfam" id="PF00384">
    <property type="entry name" value="Molybdopterin"/>
    <property type="match status" value="1"/>
</dbReference>
<comment type="cofactor">
    <cofactor evidence="1">
        <name>Mo-bis(molybdopterin guanine dinucleotide)</name>
        <dbReference type="ChEBI" id="CHEBI:60539"/>
    </cofactor>
</comment>
<keyword evidence="5" id="KW-0500">Molybdenum</keyword>
<keyword evidence="9" id="KW-0411">Iron-sulfur</keyword>
<dbReference type="Gene3D" id="3.40.50.740">
    <property type="match status" value="1"/>
</dbReference>
<dbReference type="Pfam" id="PF01568">
    <property type="entry name" value="Molydop_binding"/>
    <property type="match status" value="1"/>
</dbReference>
<dbReference type="InterPro" id="IPR037951">
    <property type="entry name" value="MopB_CT_YdeP"/>
</dbReference>
<evidence type="ECO:0000259" key="12">
    <source>
        <dbReference type="Pfam" id="PF01568"/>
    </source>
</evidence>
<dbReference type="EMBL" id="ABOX02000030">
    <property type="protein sequence ID" value="EEF59276.1"/>
    <property type="molecule type" value="Genomic_DNA"/>
</dbReference>
<evidence type="ECO:0000256" key="10">
    <source>
        <dbReference type="SAM" id="MobiDB-lite"/>
    </source>
</evidence>
<dbReference type="GO" id="GO:0030151">
    <property type="term" value="F:molybdenum ion binding"/>
    <property type="evidence" value="ECO:0007669"/>
    <property type="project" value="InterPro"/>
</dbReference>
<dbReference type="CDD" id="cd02767">
    <property type="entry name" value="MopB_ydeP"/>
    <property type="match status" value="1"/>
</dbReference>
<evidence type="ECO:0000313" key="13">
    <source>
        <dbReference type="EMBL" id="EEF59276.1"/>
    </source>
</evidence>
<dbReference type="SUPFAM" id="SSF50692">
    <property type="entry name" value="ADC-like"/>
    <property type="match status" value="1"/>
</dbReference>
<feature type="domain" description="Molybdopterin dinucleotide-binding" evidence="12">
    <location>
        <begin position="703"/>
        <end position="808"/>
    </location>
</feature>
<dbReference type="GO" id="GO:0045333">
    <property type="term" value="P:cellular respiration"/>
    <property type="evidence" value="ECO:0007669"/>
    <property type="project" value="UniProtKB-ARBA"/>
</dbReference>
<keyword evidence="7 13" id="KW-0560">Oxidoreductase</keyword>
<evidence type="ECO:0000256" key="5">
    <source>
        <dbReference type="ARBA" id="ARBA00022505"/>
    </source>
</evidence>
<evidence type="ECO:0000259" key="11">
    <source>
        <dbReference type="Pfam" id="PF00384"/>
    </source>
</evidence>
<evidence type="ECO:0000256" key="2">
    <source>
        <dbReference type="ARBA" id="ARBA00001966"/>
    </source>
</evidence>
<dbReference type="Gene3D" id="3.40.228.10">
    <property type="entry name" value="Dimethylsulfoxide Reductase, domain 2"/>
    <property type="match status" value="1"/>
</dbReference>
<evidence type="ECO:0000256" key="3">
    <source>
        <dbReference type="ARBA" id="ARBA00010312"/>
    </source>
</evidence>
<evidence type="ECO:0000256" key="4">
    <source>
        <dbReference type="ARBA" id="ARBA00022485"/>
    </source>
</evidence>
<evidence type="ECO:0000256" key="7">
    <source>
        <dbReference type="ARBA" id="ARBA00023002"/>
    </source>
</evidence>
<dbReference type="SUPFAM" id="SSF53706">
    <property type="entry name" value="Formate dehydrogenase/DMSO reductase, domains 1-3"/>
    <property type="match status" value="1"/>
</dbReference>
<dbReference type="CDD" id="cd02787">
    <property type="entry name" value="MopB_CT_ydeP"/>
    <property type="match status" value="1"/>
</dbReference>
<keyword evidence="8" id="KW-0408">Iron</keyword>
<dbReference type="AlphaFoldDB" id="B9XLM8"/>
<keyword evidence="14" id="KW-1185">Reference proteome</keyword>
<name>B9XLM8_PEDPL</name>
<dbReference type="PIRSF" id="PIRSF000144">
    <property type="entry name" value="CbbBc"/>
    <property type="match status" value="1"/>
</dbReference>
<comment type="cofactor">
    <cofactor evidence="2">
        <name>[4Fe-4S] cluster</name>
        <dbReference type="ChEBI" id="CHEBI:49883"/>
    </cofactor>
</comment>
<comment type="similarity">
    <text evidence="3">Belongs to the prokaryotic molybdopterin-containing oxidoreductase family.</text>
</comment>
<feature type="region of interest" description="Disordered" evidence="10">
    <location>
        <begin position="1"/>
        <end position="63"/>
    </location>
</feature>
<dbReference type="InterPro" id="IPR009010">
    <property type="entry name" value="Asp_de-COase-like_dom_sf"/>
</dbReference>
<dbReference type="InterPro" id="IPR010046">
    <property type="entry name" value="Mopterin_OxRdtse_a_bac"/>
</dbReference>
<comment type="caution">
    <text evidence="13">The sequence shown here is derived from an EMBL/GenBank/DDBJ whole genome shotgun (WGS) entry which is preliminary data.</text>
</comment>
<dbReference type="InterPro" id="IPR041953">
    <property type="entry name" value="YdeP_MopB"/>
</dbReference>
<dbReference type="GO" id="GO:0051539">
    <property type="term" value="F:4 iron, 4 sulfur cluster binding"/>
    <property type="evidence" value="ECO:0007669"/>
    <property type="project" value="UniProtKB-KW"/>
</dbReference>
<dbReference type="PANTHER" id="PTHR43105:SF4">
    <property type="entry name" value="PROTEIN YDEP"/>
    <property type="match status" value="1"/>
</dbReference>
<dbReference type="STRING" id="320771.Cflav_PD2127"/>
<evidence type="ECO:0000256" key="1">
    <source>
        <dbReference type="ARBA" id="ARBA00001942"/>
    </source>
</evidence>
<dbReference type="NCBIfam" id="TIGR01701">
    <property type="entry name" value="Fdhalpha-like"/>
    <property type="match status" value="1"/>
</dbReference>
<evidence type="ECO:0000256" key="6">
    <source>
        <dbReference type="ARBA" id="ARBA00022723"/>
    </source>
</evidence>
<dbReference type="InterPro" id="IPR006657">
    <property type="entry name" value="MoPterin_dinucl-bd_dom"/>
</dbReference>
<reference evidence="13 14" key="1">
    <citation type="journal article" date="2011" name="J. Bacteriol.">
        <title>Genome sequence of 'Pedosphaera parvula' Ellin514, an aerobic Verrucomicrobial isolate from pasture soil.</title>
        <authorList>
            <person name="Kant R."/>
            <person name="van Passel M.W."/>
            <person name="Sangwan P."/>
            <person name="Palva A."/>
            <person name="Lucas S."/>
            <person name="Copeland A."/>
            <person name="Lapidus A."/>
            <person name="Glavina Del Rio T."/>
            <person name="Dalin E."/>
            <person name="Tice H."/>
            <person name="Bruce D."/>
            <person name="Goodwin L."/>
            <person name="Pitluck S."/>
            <person name="Chertkov O."/>
            <person name="Larimer F.W."/>
            <person name="Land M.L."/>
            <person name="Hauser L."/>
            <person name="Brettin T.S."/>
            <person name="Detter J.C."/>
            <person name="Han S."/>
            <person name="de Vos W.M."/>
            <person name="Janssen P.H."/>
            <person name="Smidt H."/>
        </authorList>
    </citation>
    <scope>NUCLEOTIDE SEQUENCE [LARGE SCALE GENOMIC DNA]</scope>
    <source>
        <strain evidence="13 14">Ellin514</strain>
    </source>
</reference>
<dbReference type="InterPro" id="IPR050123">
    <property type="entry name" value="Prok_molybdopt-oxidoreductase"/>
</dbReference>
<dbReference type="GO" id="GO:0008863">
    <property type="term" value="F:formate dehydrogenase (NAD+) activity"/>
    <property type="evidence" value="ECO:0007669"/>
    <property type="project" value="UniProtKB-EC"/>
</dbReference>
<feature type="compositionally biased region" description="Basic and acidic residues" evidence="10">
    <location>
        <begin position="10"/>
        <end position="21"/>
    </location>
</feature>
<evidence type="ECO:0000313" key="14">
    <source>
        <dbReference type="Proteomes" id="UP000003688"/>
    </source>
</evidence>
<dbReference type="Proteomes" id="UP000003688">
    <property type="component" value="Unassembled WGS sequence"/>
</dbReference>
<dbReference type="GO" id="GO:0043546">
    <property type="term" value="F:molybdopterin cofactor binding"/>
    <property type="evidence" value="ECO:0007669"/>
    <property type="project" value="InterPro"/>
</dbReference>
<evidence type="ECO:0000256" key="8">
    <source>
        <dbReference type="ARBA" id="ARBA00023004"/>
    </source>
</evidence>